<keyword evidence="3" id="KW-1185">Reference proteome</keyword>
<dbReference type="Proteomes" id="UP000251889">
    <property type="component" value="Unassembled WGS sequence"/>
</dbReference>
<proteinExistence type="predicted"/>
<dbReference type="RefSeq" id="WP_112748781.1">
    <property type="nucleotide sequence ID" value="NZ_QMFY01000012.1"/>
</dbReference>
<gene>
    <name evidence="2" type="ORF">DQQ10_20450</name>
</gene>
<evidence type="ECO:0000313" key="3">
    <source>
        <dbReference type="Proteomes" id="UP000251889"/>
    </source>
</evidence>
<sequence length="534" mass="59287">MKNNLFCKILSIVAFVGMAAGCTDRFEEFNTNPNGITERELSETVAINDLIKGNLKLAQRSIYVFNPAWYVQVQQNLNADIYSGYMMSPTPFQGNSNNMTYALVDGWNAYAFDPAYDFVLTGLKKVEDSTLNVPTKQDVYAMSKIIKVESLHRVSDVFGPIVYTKFGVINDDGTVDYDTQEEAYNAFFADLKTAIDILTPMVGKTPSALFAESDLVYGGNYEKWLRFANSLRLRLAMRLADVAPQKAIAEGEAALAHEAGLIETNDGNFNVDLEANNHPLNVFNTEWADIRFGAPLASYMKGYNDPRLPKYALPATDAAVAGEYIGIRQGINIDAKSRYEGYSKLITFGNKILLMTAAEVWFLKAEAALRGWNNAGTMGDNYEQGVSVSFAQHGVSSELTDYLNDDESTPAEYLDPKAVTPGQNDIKGASQYLADITIKWDDAADDDEKLERIITQKWIAMYPEGQEAWSEFRRTGYPILYPVIVNNSGGKIPGFIKRLPFTSNEYATNRAAINRIVSKMGADTGGTPLWWDVD</sequence>
<dbReference type="PROSITE" id="PS51257">
    <property type="entry name" value="PROKAR_LIPOPROTEIN"/>
    <property type="match status" value="1"/>
</dbReference>
<evidence type="ECO:0000256" key="1">
    <source>
        <dbReference type="SAM" id="SignalP"/>
    </source>
</evidence>
<evidence type="ECO:0000313" key="2">
    <source>
        <dbReference type="EMBL" id="RAV99267.1"/>
    </source>
</evidence>
<dbReference type="OrthoDB" id="843771at2"/>
<reference evidence="2 3" key="1">
    <citation type="submission" date="2018-06" db="EMBL/GenBank/DDBJ databases">
        <title>Chryseolinea flavus sp. nov., a member of the phylum Bacteroidetes isolated from soil.</title>
        <authorList>
            <person name="Li Y."/>
            <person name="Wang J."/>
        </authorList>
    </citation>
    <scope>NUCLEOTIDE SEQUENCE [LARGE SCALE GENOMIC DNA]</scope>
    <source>
        <strain evidence="2 3">SDU1-6</strain>
    </source>
</reference>
<dbReference type="SUPFAM" id="SSF48452">
    <property type="entry name" value="TPR-like"/>
    <property type="match status" value="1"/>
</dbReference>
<feature type="signal peptide" evidence="1">
    <location>
        <begin position="1"/>
        <end position="19"/>
    </location>
</feature>
<name>A0A364XYD2_9BACT</name>
<organism evidence="2 3">
    <name type="scientific">Pseudochryseolinea flava</name>
    <dbReference type="NCBI Taxonomy" id="2059302"/>
    <lineage>
        <taxon>Bacteria</taxon>
        <taxon>Pseudomonadati</taxon>
        <taxon>Bacteroidota</taxon>
        <taxon>Cytophagia</taxon>
        <taxon>Cytophagales</taxon>
        <taxon>Fulvivirgaceae</taxon>
        <taxon>Pseudochryseolinea</taxon>
    </lineage>
</organism>
<dbReference type="InterPro" id="IPR011990">
    <property type="entry name" value="TPR-like_helical_dom_sf"/>
</dbReference>
<comment type="caution">
    <text evidence="2">The sequence shown here is derived from an EMBL/GenBank/DDBJ whole genome shotgun (WGS) entry which is preliminary data.</text>
</comment>
<accession>A0A364XYD2</accession>
<dbReference type="InterPro" id="IPR024302">
    <property type="entry name" value="SusD-like"/>
</dbReference>
<dbReference type="AlphaFoldDB" id="A0A364XYD2"/>
<dbReference type="Pfam" id="PF12741">
    <property type="entry name" value="SusD-like"/>
    <property type="match status" value="1"/>
</dbReference>
<protein>
    <submittedName>
        <fullName evidence="2">SusD/RagB family nutrient-binding outer membrane lipoprotein</fullName>
    </submittedName>
</protein>
<dbReference type="EMBL" id="QMFY01000012">
    <property type="protein sequence ID" value="RAV99267.1"/>
    <property type="molecule type" value="Genomic_DNA"/>
</dbReference>
<feature type="chain" id="PRO_5016744176" evidence="1">
    <location>
        <begin position="20"/>
        <end position="534"/>
    </location>
</feature>
<keyword evidence="2" id="KW-0449">Lipoprotein</keyword>
<dbReference type="Gene3D" id="1.25.40.390">
    <property type="match status" value="1"/>
</dbReference>
<keyword evidence="1" id="KW-0732">Signal</keyword>